<dbReference type="EC" id="3.2.1.14" evidence="2"/>
<name>A0A2K1QTQ4_9PEZI</name>
<evidence type="ECO:0000256" key="9">
    <source>
        <dbReference type="ARBA" id="ARBA00025727"/>
    </source>
</evidence>
<keyword evidence="8" id="KW-0624">Polysaccharide degradation</keyword>
<feature type="chain" id="PRO_5014428694" description="chitinase" evidence="11">
    <location>
        <begin position="17"/>
        <end position="329"/>
    </location>
</feature>
<evidence type="ECO:0000256" key="11">
    <source>
        <dbReference type="SAM" id="SignalP"/>
    </source>
</evidence>
<comment type="catalytic activity">
    <reaction evidence="1">
        <text>Random endo-hydrolysis of N-acetyl-beta-D-glucosaminide (1-&gt;4)-beta-linkages in chitin and chitodextrins.</text>
        <dbReference type="EC" id="3.2.1.14"/>
    </reaction>
</comment>
<evidence type="ECO:0000259" key="12">
    <source>
        <dbReference type="PROSITE" id="PS51910"/>
    </source>
</evidence>
<dbReference type="EMBL" id="NKHZ01000041">
    <property type="protein sequence ID" value="PNS18442.1"/>
    <property type="molecule type" value="Genomic_DNA"/>
</dbReference>
<dbReference type="GO" id="GO:0005576">
    <property type="term" value="C:extracellular region"/>
    <property type="evidence" value="ECO:0007669"/>
    <property type="project" value="TreeGrafter"/>
</dbReference>
<keyword evidence="14" id="KW-1185">Reference proteome</keyword>
<feature type="domain" description="GH18" evidence="12">
    <location>
        <begin position="24"/>
        <end position="329"/>
    </location>
</feature>
<reference evidence="13 14" key="1">
    <citation type="submission" date="2017-06" db="EMBL/GenBank/DDBJ databases">
        <title>Draft genome sequence of a variant of Elsinoe murrayae.</title>
        <authorList>
            <person name="Cheng Q."/>
        </authorList>
    </citation>
    <scope>NUCLEOTIDE SEQUENCE [LARGE SCALE GENOMIC DNA]</scope>
    <source>
        <strain evidence="13 14">CQ-2017a</strain>
    </source>
</reference>
<dbReference type="PROSITE" id="PS01095">
    <property type="entry name" value="GH18_1"/>
    <property type="match status" value="1"/>
</dbReference>
<keyword evidence="7 10" id="KW-0326">Glycosidase</keyword>
<keyword evidence="6" id="KW-0119">Carbohydrate metabolism</keyword>
<dbReference type="GO" id="GO:0008843">
    <property type="term" value="F:endochitinase activity"/>
    <property type="evidence" value="ECO:0007669"/>
    <property type="project" value="UniProtKB-EC"/>
</dbReference>
<dbReference type="InterPro" id="IPR045321">
    <property type="entry name" value="Cts1-like"/>
</dbReference>
<comment type="caution">
    <text evidence="13">The sequence shown here is derived from an EMBL/GenBank/DDBJ whole genome shotgun (WGS) entry which is preliminary data.</text>
</comment>
<dbReference type="InParanoid" id="A0A2K1QTQ4"/>
<accession>A0A2K1QTQ4</accession>
<evidence type="ECO:0000313" key="13">
    <source>
        <dbReference type="EMBL" id="PNS18442.1"/>
    </source>
</evidence>
<dbReference type="SUPFAM" id="SSF51445">
    <property type="entry name" value="(Trans)glycosidases"/>
    <property type="match status" value="1"/>
</dbReference>
<dbReference type="InterPro" id="IPR017853">
    <property type="entry name" value="GH"/>
</dbReference>
<dbReference type="OrthoDB" id="6020543at2759"/>
<sequence length="329" mass="34954">MFLPTLLLASLPVTLAGFTGNVKTNLAAYWGQNSYGQGTGNLAQQRLATYCKNANIDIIPLAFLTQMTSGPGGEPVLNFANQQNDCGMFVNTSLISCPQIAADIKTCQATYGKTILLSIGGATYTEGGFKDNSTAIAWANKLWNTFGPVNGSSGALRPFADAVVDGFDFDIESAASNTVAFAQRLRTLINNYKAKRMILTAAPQCPYPDAAVGPILANVGVDAIFIQFYNNYCGTQSFTAGSASQNNFNYQTWDNWAKTVSKRKNVRIFLGVPGGPTAAGSGWKTAAGLRPIINYCKGFSSFGGVMVWDVSQAYARAGFLAGVKKALTA</sequence>
<keyword evidence="4 10" id="KW-0378">Hydrolase</keyword>
<protein>
    <recommendedName>
        <fullName evidence="2">chitinase</fullName>
        <ecNumber evidence="2">3.2.1.14</ecNumber>
    </recommendedName>
</protein>
<dbReference type="FunCoup" id="A0A2K1QTQ4">
    <property type="interactions" value="139"/>
</dbReference>
<dbReference type="InterPro" id="IPR001579">
    <property type="entry name" value="Glyco_hydro_18_chit_AS"/>
</dbReference>
<evidence type="ECO:0000256" key="2">
    <source>
        <dbReference type="ARBA" id="ARBA00012729"/>
    </source>
</evidence>
<dbReference type="PANTHER" id="PTHR45708">
    <property type="entry name" value="ENDOCHITINASE"/>
    <property type="match status" value="1"/>
</dbReference>
<keyword evidence="11" id="KW-0732">Signal</keyword>
<dbReference type="STRING" id="2082308.A0A2K1QTQ4"/>
<gene>
    <name evidence="13" type="ORF">CAC42_6259</name>
</gene>
<keyword evidence="3" id="KW-0147">Chitin-binding</keyword>
<dbReference type="CDD" id="cd02877">
    <property type="entry name" value="GH18_hevamine_XipI_class_III"/>
    <property type="match status" value="1"/>
</dbReference>
<comment type="similarity">
    <text evidence="9">Belongs to the glycosyl hydrolase 18 family. Chitinase class III subfamily.</text>
</comment>
<dbReference type="GO" id="GO:0000272">
    <property type="term" value="P:polysaccharide catabolic process"/>
    <property type="evidence" value="ECO:0007669"/>
    <property type="project" value="UniProtKB-KW"/>
</dbReference>
<evidence type="ECO:0000256" key="5">
    <source>
        <dbReference type="ARBA" id="ARBA00023024"/>
    </source>
</evidence>
<evidence type="ECO:0000256" key="3">
    <source>
        <dbReference type="ARBA" id="ARBA00022669"/>
    </source>
</evidence>
<dbReference type="GO" id="GO:0006032">
    <property type="term" value="P:chitin catabolic process"/>
    <property type="evidence" value="ECO:0007669"/>
    <property type="project" value="UniProtKB-KW"/>
</dbReference>
<feature type="signal peptide" evidence="11">
    <location>
        <begin position="1"/>
        <end position="16"/>
    </location>
</feature>
<dbReference type="InterPro" id="IPR050542">
    <property type="entry name" value="Glycosyl_Hydrlase18_Chitinase"/>
</dbReference>
<proteinExistence type="inferred from homology"/>
<dbReference type="PANTHER" id="PTHR45708:SF49">
    <property type="entry name" value="ENDOCHITINASE"/>
    <property type="match status" value="1"/>
</dbReference>
<dbReference type="GO" id="GO:0008061">
    <property type="term" value="F:chitin binding"/>
    <property type="evidence" value="ECO:0007669"/>
    <property type="project" value="UniProtKB-KW"/>
</dbReference>
<evidence type="ECO:0000256" key="10">
    <source>
        <dbReference type="RuleBase" id="RU000489"/>
    </source>
</evidence>
<dbReference type="Pfam" id="PF00704">
    <property type="entry name" value="Glyco_hydro_18"/>
    <property type="match status" value="1"/>
</dbReference>
<evidence type="ECO:0000256" key="1">
    <source>
        <dbReference type="ARBA" id="ARBA00000822"/>
    </source>
</evidence>
<evidence type="ECO:0000256" key="8">
    <source>
        <dbReference type="ARBA" id="ARBA00023326"/>
    </source>
</evidence>
<organism evidence="13 14">
    <name type="scientific">Sphaceloma murrayae</name>
    <dbReference type="NCBI Taxonomy" id="2082308"/>
    <lineage>
        <taxon>Eukaryota</taxon>
        <taxon>Fungi</taxon>
        <taxon>Dikarya</taxon>
        <taxon>Ascomycota</taxon>
        <taxon>Pezizomycotina</taxon>
        <taxon>Dothideomycetes</taxon>
        <taxon>Dothideomycetidae</taxon>
        <taxon>Myriangiales</taxon>
        <taxon>Elsinoaceae</taxon>
        <taxon>Sphaceloma</taxon>
    </lineage>
</organism>
<evidence type="ECO:0000313" key="14">
    <source>
        <dbReference type="Proteomes" id="UP000243797"/>
    </source>
</evidence>
<evidence type="ECO:0000256" key="4">
    <source>
        <dbReference type="ARBA" id="ARBA00022801"/>
    </source>
</evidence>
<dbReference type="PROSITE" id="PS51910">
    <property type="entry name" value="GH18_2"/>
    <property type="match status" value="1"/>
</dbReference>
<dbReference type="Proteomes" id="UP000243797">
    <property type="component" value="Unassembled WGS sequence"/>
</dbReference>
<evidence type="ECO:0000256" key="6">
    <source>
        <dbReference type="ARBA" id="ARBA00023277"/>
    </source>
</evidence>
<dbReference type="AlphaFoldDB" id="A0A2K1QTQ4"/>
<dbReference type="Gene3D" id="3.20.20.80">
    <property type="entry name" value="Glycosidases"/>
    <property type="match status" value="1"/>
</dbReference>
<dbReference type="InterPro" id="IPR001223">
    <property type="entry name" value="Glyco_hydro18_cat"/>
</dbReference>
<evidence type="ECO:0000256" key="7">
    <source>
        <dbReference type="ARBA" id="ARBA00023295"/>
    </source>
</evidence>
<keyword evidence="5" id="KW-0146">Chitin degradation</keyword>